<dbReference type="CDD" id="cd07750">
    <property type="entry name" value="PolyPPase_VTC_like"/>
    <property type="match status" value="1"/>
</dbReference>
<comment type="caution">
    <text evidence="2">The sequence shown here is derived from an EMBL/GenBank/DDBJ whole genome shotgun (WGS) entry which is preliminary data.</text>
</comment>
<dbReference type="RefSeq" id="WP_345720848.1">
    <property type="nucleotide sequence ID" value="NZ_BAABRU010000003.1"/>
</dbReference>
<evidence type="ECO:0000259" key="1">
    <source>
        <dbReference type="Pfam" id="PF09359"/>
    </source>
</evidence>
<proteinExistence type="predicted"/>
<gene>
    <name evidence="2" type="ORF">Hgul01_00989</name>
</gene>
<organism evidence="2 3">
    <name type="scientific">Herpetosiphon gulosus</name>
    <dbReference type="NCBI Taxonomy" id="1973496"/>
    <lineage>
        <taxon>Bacteria</taxon>
        <taxon>Bacillati</taxon>
        <taxon>Chloroflexota</taxon>
        <taxon>Chloroflexia</taxon>
        <taxon>Herpetosiphonales</taxon>
        <taxon>Herpetosiphonaceae</taxon>
        <taxon>Herpetosiphon</taxon>
    </lineage>
</organism>
<accession>A0ABP9WVN7</accession>
<dbReference type="InterPro" id="IPR018966">
    <property type="entry name" value="VTC_domain"/>
</dbReference>
<protein>
    <recommendedName>
        <fullName evidence="1">VTC domain-containing protein</fullName>
    </recommendedName>
</protein>
<name>A0ABP9WVN7_9CHLR</name>
<dbReference type="InterPro" id="IPR042267">
    <property type="entry name" value="VTC_sf"/>
</dbReference>
<dbReference type="Proteomes" id="UP001428290">
    <property type="component" value="Unassembled WGS sequence"/>
</dbReference>
<dbReference type="EMBL" id="BAABRU010000003">
    <property type="protein sequence ID" value="GAA5527205.1"/>
    <property type="molecule type" value="Genomic_DNA"/>
</dbReference>
<keyword evidence="3" id="KW-1185">Reference proteome</keyword>
<sequence length="280" mass="32031">MLQQLRYQPTLIWPNEPTPACEPDRAVPQALIQPRLAGFRSISLQQMDSVALLNRTDSKYVCSVQQLAAILPDLAADYRVLEISGRRMHHYHTLYFDTADFALYRRHHAGGRNRYKVRSRTYLDTQNYFLEVKHKVNKYRTIKHRLATPYAVETFTSASSSFLQRIVPFEVGLLQPTLTNNFSRITLVNIAEQERVTLDIGIRFQADSRSVELTGVVIAEVKQAGINRGSPFIQGIRGQHLHTIGMSKYCSGAALLYPDLPRNSFKPTLRYLNTLMEYAQ</sequence>
<feature type="domain" description="VTC" evidence="1">
    <location>
        <begin position="54"/>
        <end position="257"/>
    </location>
</feature>
<reference evidence="2 3" key="1">
    <citation type="submission" date="2024-02" db="EMBL/GenBank/DDBJ databases">
        <title>Herpetosiphon gulosus NBRC 112829.</title>
        <authorList>
            <person name="Ichikawa N."/>
            <person name="Katano-Makiyama Y."/>
            <person name="Hidaka K."/>
        </authorList>
    </citation>
    <scope>NUCLEOTIDE SEQUENCE [LARGE SCALE GENOMIC DNA]</scope>
    <source>
        <strain evidence="2 3">NBRC 112829</strain>
    </source>
</reference>
<evidence type="ECO:0000313" key="3">
    <source>
        <dbReference type="Proteomes" id="UP001428290"/>
    </source>
</evidence>
<evidence type="ECO:0000313" key="2">
    <source>
        <dbReference type="EMBL" id="GAA5527205.1"/>
    </source>
</evidence>
<dbReference type="Gene3D" id="3.20.100.30">
    <property type="entry name" value="VTC, catalytic tunnel domain"/>
    <property type="match status" value="1"/>
</dbReference>
<dbReference type="Pfam" id="PF09359">
    <property type="entry name" value="VTC"/>
    <property type="match status" value="1"/>
</dbReference>